<sequence length="73" mass="8242">MAGLARDWARELVRVGTPDNMSAEARSGFEEFVDRIDDLEGGDLDSMTWDWQGEDWESDEAKAVARYVTNTCP</sequence>
<evidence type="ECO:0000313" key="1">
    <source>
        <dbReference type="EMBL" id="QIK74846.1"/>
    </source>
</evidence>
<dbReference type="AlphaFoldDB" id="A0A6G7YDT8"/>
<dbReference type="KEGG" id="npi:G7071_04780"/>
<accession>A0A6G7YDT8</accession>
<proteinExistence type="predicted"/>
<protein>
    <submittedName>
        <fullName evidence="1">Uncharacterized protein</fullName>
    </submittedName>
</protein>
<organism evidence="1 2">
    <name type="scientific">Nocardioides piscis</name>
    <dbReference type="NCBI Taxonomy" id="2714938"/>
    <lineage>
        <taxon>Bacteria</taxon>
        <taxon>Bacillati</taxon>
        <taxon>Actinomycetota</taxon>
        <taxon>Actinomycetes</taxon>
        <taxon>Propionibacteriales</taxon>
        <taxon>Nocardioidaceae</taxon>
        <taxon>Nocardioides</taxon>
    </lineage>
</organism>
<name>A0A6G7YDT8_9ACTN</name>
<keyword evidence="2" id="KW-1185">Reference proteome</keyword>
<dbReference type="RefSeq" id="WP_166315558.1">
    <property type="nucleotide sequence ID" value="NZ_CP049866.1"/>
</dbReference>
<reference evidence="1 2" key="1">
    <citation type="submission" date="2020-03" db="EMBL/GenBank/DDBJ databases">
        <title>Nocardioides sp. nov., isolated from fish.</title>
        <authorList>
            <person name="Hyun D.-W."/>
            <person name="Bae J.-W."/>
        </authorList>
    </citation>
    <scope>NUCLEOTIDE SEQUENCE [LARGE SCALE GENOMIC DNA]</scope>
    <source>
        <strain evidence="1 2">HDW12A</strain>
    </source>
</reference>
<dbReference type="Proteomes" id="UP000502035">
    <property type="component" value="Chromosome"/>
</dbReference>
<gene>
    <name evidence="1" type="ORF">G7071_04780</name>
</gene>
<dbReference type="EMBL" id="CP049866">
    <property type="protein sequence ID" value="QIK74846.1"/>
    <property type="molecule type" value="Genomic_DNA"/>
</dbReference>
<evidence type="ECO:0000313" key="2">
    <source>
        <dbReference type="Proteomes" id="UP000502035"/>
    </source>
</evidence>